<keyword evidence="3" id="KW-1185">Reference proteome</keyword>
<sequence length="1224" mass="139577">MVSNIKEYNENMFTVRTVADHTLSLADALKSKVVVDCPRFIARCKLDFTAVSAEEAVVKKVVEVDPPLLVRFESLTTGPPSSFKEAVKKTLEEDNSLKGKMVNFAYLPEMFWFVSRIFDVQEVAFTLTPNQVASNDRDILKTLPWEDQKLLVSLMPWDRVVALVLLLRGCKDENDAKNLLILCNLRLEKLGIGALPDDWKTSDKVPVLPGFCSSSFLPFSFFDMCEVPLVSRSLNDVKYLSEEVSSLRNDADSPRLLLRFEPRNHFEQRLSTEARNRGIHFVFSSAECDGAIYSLISLQILVMGISGYHREKDPSHYDFASRTISWSVNVTFFKDNNGTILKETEVLHGISEKLSLNEVLRQSVLQFSKNDKALPRFGSTILDAATRFVDVLHVVPRIPSSKFDLERYQPTKLSSSLMENLKDKFVVDRPHFLVVLKDQLKLLSSKLITPAEEKALLEFEESQRSLTKPEITGPQYLNLLDLVHRNLAMEMNRLRKQNPSSVNNTAKKSSTSSLRAMHSEPHLHSPIPYEVTLPGNHYGPRRVLPQREMTFTELKSAEDMVAMGCHRCLEAVTKSLHSMRAVSFLSHVAQYWGFKLKEEISVGTSGTRMIVYFEGLPRLVTMGQCQNTSLISATVGAHSCVMAALCYMLVVPFEMWKTVMNAKSDDWIDTVIYACRQRFAHLLTLIYSGEFLKLVEFSGDLESEMTNELFSLWQRFIHRMRCTGIEYWKKNRAIQVPKGVAVPVLSSYPGTYFCFNSCDAVTDWTSMKPRTGWNVDTESLANAEPTAMDRYSEQEFETGLLPVRHKNPDAPKCPTTGADNWYETVTALPEDPLVQITARDCETRGDKVGAYWQNSINSLLLDQISRRLKCKLVRTHLIQWESNTKFVNWFHLVNVKFESIAPFFLQGLGKHVDIRRAMEIAESYLVSSFCRMGIIPLEMYNLIQQFGKEWIDPVLYACRERFATFQKLTRNPVFFSLNTLAKADLYRTNPQAGPPSLFPLAYEFARCVRDTALRYWSVHQLVCVPRSVLLPTTGFPNQFFIFAPIEGFERWDDFNPPLGEVEYFDKEDLLPVKEKVPPWEKSGAKEKRAPRCPPPNKECKWFQDNPLSDDDAASIRQFLDSIANSVSRIVLEHNEQVNSRFVVQVKFSGESGELLYGKASDANEQVAYRAALSALYQKLLKCAFVLPSLHKFVARRFQMNVGGEDYTLVMTKFLVWESVGTFIF</sequence>
<protein>
    <recommendedName>
        <fullName evidence="1">BCD1 alpha/beta domain-containing protein</fullName>
    </recommendedName>
</protein>
<dbReference type="Pfam" id="PF25790">
    <property type="entry name" value="BCD1"/>
    <property type="match status" value="1"/>
</dbReference>
<dbReference type="OrthoDB" id="272357at2759"/>
<gene>
    <name evidence="2" type="ORF">ANCCAN_13359</name>
</gene>
<dbReference type="InterPro" id="IPR057721">
    <property type="entry name" value="BCD1_alpha/beta"/>
</dbReference>
<evidence type="ECO:0000313" key="3">
    <source>
        <dbReference type="Proteomes" id="UP000252519"/>
    </source>
</evidence>
<comment type="caution">
    <text evidence="2">The sequence shown here is derived from an EMBL/GenBank/DDBJ whole genome shotgun (WGS) entry which is preliminary data.</text>
</comment>
<proteinExistence type="predicted"/>
<dbReference type="EMBL" id="JOJR01000272">
    <property type="protein sequence ID" value="RCN40716.1"/>
    <property type="molecule type" value="Genomic_DNA"/>
</dbReference>
<evidence type="ECO:0000313" key="2">
    <source>
        <dbReference type="EMBL" id="RCN40716.1"/>
    </source>
</evidence>
<evidence type="ECO:0000259" key="1">
    <source>
        <dbReference type="Pfam" id="PF25790"/>
    </source>
</evidence>
<accession>A0A368G8J3</accession>
<feature type="domain" description="BCD1 alpha/beta" evidence="1">
    <location>
        <begin position="309"/>
        <end position="440"/>
    </location>
</feature>
<dbReference type="AlphaFoldDB" id="A0A368G8J3"/>
<dbReference type="STRING" id="29170.A0A368G8J3"/>
<reference evidence="2 3" key="1">
    <citation type="submission" date="2014-10" db="EMBL/GenBank/DDBJ databases">
        <title>Draft genome of the hookworm Ancylostoma caninum.</title>
        <authorList>
            <person name="Mitreva M."/>
        </authorList>
    </citation>
    <scope>NUCLEOTIDE SEQUENCE [LARGE SCALE GENOMIC DNA]</scope>
    <source>
        <strain evidence="2 3">Baltimore</strain>
    </source>
</reference>
<name>A0A368G8J3_ANCCA</name>
<dbReference type="Proteomes" id="UP000252519">
    <property type="component" value="Unassembled WGS sequence"/>
</dbReference>
<organism evidence="2 3">
    <name type="scientific">Ancylostoma caninum</name>
    <name type="common">Dog hookworm</name>
    <dbReference type="NCBI Taxonomy" id="29170"/>
    <lineage>
        <taxon>Eukaryota</taxon>
        <taxon>Metazoa</taxon>
        <taxon>Ecdysozoa</taxon>
        <taxon>Nematoda</taxon>
        <taxon>Chromadorea</taxon>
        <taxon>Rhabditida</taxon>
        <taxon>Rhabditina</taxon>
        <taxon>Rhabditomorpha</taxon>
        <taxon>Strongyloidea</taxon>
        <taxon>Ancylostomatidae</taxon>
        <taxon>Ancylostomatinae</taxon>
        <taxon>Ancylostoma</taxon>
    </lineage>
</organism>